<evidence type="ECO:0000256" key="2">
    <source>
        <dbReference type="ARBA" id="ARBA00022737"/>
    </source>
</evidence>
<dbReference type="Gene3D" id="2.130.10.130">
    <property type="entry name" value="Integrin alpha, N-terminal"/>
    <property type="match status" value="3"/>
</dbReference>
<dbReference type="PROSITE" id="PS51470">
    <property type="entry name" value="FG_GAP"/>
    <property type="match status" value="3"/>
</dbReference>
<dbReference type="PANTHER" id="PTHR23221:SF7">
    <property type="entry name" value="PHOSPHATIDYLINOSITOL-GLYCAN-SPECIFIC PHOSPHOLIPASE D"/>
    <property type="match status" value="1"/>
</dbReference>
<dbReference type="Pfam" id="PF01839">
    <property type="entry name" value="FG-GAP"/>
    <property type="match status" value="5"/>
</dbReference>
<keyword evidence="3" id="KW-0378">Hydrolase</keyword>
<keyword evidence="4" id="KW-0325">Glycoprotein</keyword>
<gene>
    <name evidence="6" type="ORF">ABZ931_00540</name>
</gene>
<protein>
    <submittedName>
        <fullName evidence="6">FG-GAP-like repeat-containing protein</fullName>
    </submittedName>
</protein>
<keyword evidence="7" id="KW-1185">Reference proteome</keyword>
<organism evidence="6 7">
    <name type="scientific">Streptomyces neyagawaensis</name>
    <dbReference type="NCBI Taxonomy" id="42238"/>
    <lineage>
        <taxon>Bacteria</taxon>
        <taxon>Bacillati</taxon>
        <taxon>Actinomycetota</taxon>
        <taxon>Actinomycetes</taxon>
        <taxon>Kitasatosporales</taxon>
        <taxon>Streptomycetaceae</taxon>
        <taxon>Streptomyces</taxon>
    </lineage>
</organism>
<evidence type="ECO:0000313" key="6">
    <source>
        <dbReference type="EMBL" id="MEU6799499.1"/>
    </source>
</evidence>
<dbReference type="PANTHER" id="PTHR23221">
    <property type="entry name" value="GLYCOSYLPHOSPHATIDYLINOSITOL PHOSPHOLIPASE D"/>
    <property type="match status" value="1"/>
</dbReference>
<proteinExistence type="predicted"/>
<dbReference type="InterPro" id="IPR028994">
    <property type="entry name" value="Integrin_alpha_N"/>
</dbReference>
<feature type="chain" id="PRO_5046908174" evidence="5">
    <location>
        <begin position="31"/>
        <end position="469"/>
    </location>
</feature>
<dbReference type="EMBL" id="JBEYXT010000001">
    <property type="protein sequence ID" value="MEU6799499.1"/>
    <property type="molecule type" value="Genomic_DNA"/>
</dbReference>
<evidence type="ECO:0000256" key="1">
    <source>
        <dbReference type="ARBA" id="ARBA00022729"/>
    </source>
</evidence>
<evidence type="ECO:0000313" key="7">
    <source>
        <dbReference type="Proteomes" id="UP001551189"/>
    </source>
</evidence>
<sequence length="469" mass="46611">MVARKLVVAACAGALAVAGLALPMAGSAVAAPGTKDDFNGDGYRDLVIGTPKANAVTVTFGSSSGVGTGSARSVTLTQDSPGVPGALEPEDEFGENVTGGDVNNDGYADLVVGAPGEKVDGKPDGSLTILWGGARGFRTGGMVLGAPTADDVRFGEGASFVDLDGDDSGNLVVVSENRFWWYADGVPDKPAIAPEVDFLPAGVRLDGVLGAHFSNGSGSDYVLHGTDAAGHGFAGYLRGGAGDIGYYYRPLFQGAVSDVITEPRVAAGDVDGNGYSDLVLGEPGAGSGGRITVWPGNDRGLGVDGWPSRSYSQASAGVPGADEPGDGFGGSVAAGDVTGDGSADVAVGAPGETVDGVKGVGDVVLLKGSASGLGRGTSWHQATPGVPGAAETDDAFGSAVRLKDINGNGRADLAIGATGEDIGTARDTGAVWVLRGTTSGLTTSYVASFNALDFGLGDTTYPAFGTLLR</sequence>
<comment type="caution">
    <text evidence="6">The sequence shown here is derived from an EMBL/GenBank/DDBJ whole genome shotgun (WGS) entry which is preliminary data.</text>
</comment>
<keyword evidence="2" id="KW-0677">Repeat</keyword>
<name>A0ABV3AQN6_9ACTN</name>
<accession>A0ABV3AQN6</accession>
<dbReference type="InterPro" id="IPR013517">
    <property type="entry name" value="FG-GAP"/>
</dbReference>
<feature type="signal peptide" evidence="5">
    <location>
        <begin position="1"/>
        <end position="30"/>
    </location>
</feature>
<dbReference type="Proteomes" id="UP001551189">
    <property type="component" value="Unassembled WGS sequence"/>
</dbReference>
<dbReference type="RefSeq" id="WP_359689572.1">
    <property type="nucleotide sequence ID" value="NZ_JBEYXT010000001.1"/>
</dbReference>
<evidence type="ECO:0000256" key="4">
    <source>
        <dbReference type="ARBA" id="ARBA00023180"/>
    </source>
</evidence>
<dbReference type="SMART" id="SM00191">
    <property type="entry name" value="Int_alpha"/>
    <property type="match status" value="4"/>
</dbReference>
<dbReference type="InterPro" id="IPR013519">
    <property type="entry name" value="Int_alpha_beta-p"/>
</dbReference>
<evidence type="ECO:0000256" key="3">
    <source>
        <dbReference type="ARBA" id="ARBA00022801"/>
    </source>
</evidence>
<reference evidence="6 7" key="1">
    <citation type="submission" date="2024-06" db="EMBL/GenBank/DDBJ databases">
        <title>The Natural Products Discovery Center: Release of the First 8490 Sequenced Strains for Exploring Actinobacteria Biosynthetic Diversity.</title>
        <authorList>
            <person name="Kalkreuter E."/>
            <person name="Kautsar S.A."/>
            <person name="Yang D."/>
            <person name="Bader C.D."/>
            <person name="Teijaro C.N."/>
            <person name="Fluegel L."/>
            <person name="Davis C.M."/>
            <person name="Simpson J.R."/>
            <person name="Lauterbach L."/>
            <person name="Steele A.D."/>
            <person name="Gui C."/>
            <person name="Meng S."/>
            <person name="Li G."/>
            <person name="Viehrig K."/>
            <person name="Ye F."/>
            <person name="Su P."/>
            <person name="Kiefer A.F."/>
            <person name="Nichols A."/>
            <person name="Cepeda A.J."/>
            <person name="Yan W."/>
            <person name="Fan B."/>
            <person name="Jiang Y."/>
            <person name="Adhikari A."/>
            <person name="Zheng C.-J."/>
            <person name="Schuster L."/>
            <person name="Cowan T.M."/>
            <person name="Smanski M.J."/>
            <person name="Chevrette M.G."/>
            <person name="De Carvalho L.P.S."/>
            <person name="Shen B."/>
        </authorList>
    </citation>
    <scope>NUCLEOTIDE SEQUENCE [LARGE SCALE GENOMIC DNA]</scope>
    <source>
        <strain evidence="6 7">NPDC046851</strain>
    </source>
</reference>
<evidence type="ECO:0000256" key="5">
    <source>
        <dbReference type="SAM" id="SignalP"/>
    </source>
</evidence>
<keyword evidence="1 5" id="KW-0732">Signal</keyword>
<dbReference type="SUPFAM" id="SSF69318">
    <property type="entry name" value="Integrin alpha N-terminal domain"/>
    <property type="match status" value="1"/>
</dbReference>